<dbReference type="EMBL" id="KK365222">
    <property type="protein sequence ID" value="KCZ79876.1"/>
    <property type="molecule type" value="Genomic_DNA"/>
</dbReference>
<evidence type="ECO:0000313" key="2">
    <source>
        <dbReference type="Proteomes" id="UP000030655"/>
    </source>
</evidence>
<accession>A0A059EYR9</accession>
<sequence>MKHSVLIYNLVKNSNELSTILLLDSNDKFKLKKNKEKVVSLNFPRAISDIKELKINSLRIYSYFVKILLKFHSLRLNFFNDEFIEVNKEFQIKNKTFKREKKIFLREIGLKSSKNLLNSNIKIYAPLIIKTEDPLEMKPFVDKSYILKEKDNNNHSQCIFPYKPNIKFEYEDDNDKAEPNKCFNERKKEKIIIDRSLEQETKNTKRIKIKCTMSKEKAKIFGLFDNYLHEAVKNVKLLSFYEISFPESNNQSLEYAESVVKSESNIFRNSSFIFNEEIKNFPKEKKALYFNELIILANNNKVNLTQVTLYENIFVEKINT</sequence>
<proteinExistence type="predicted"/>
<dbReference type="AlphaFoldDB" id="A0A059EYR9"/>
<reference evidence="2" key="1">
    <citation type="submission" date="2013-02" db="EMBL/GenBank/DDBJ databases">
        <authorList>
            <consortium name="The Broad Institute Genome Sequencing Platform"/>
            <person name="Cuomo C."/>
            <person name="Becnel J."/>
            <person name="Sanscrainte N."/>
            <person name="Walker B."/>
            <person name="Young S.K."/>
            <person name="Zeng Q."/>
            <person name="Gargeya S."/>
            <person name="Fitzgerald M."/>
            <person name="Haas B."/>
            <person name="Abouelleil A."/>
            <person name="Alvarado L."/>
            <person name="Arachchi H.M."/>
            <person name="Berlin A.M."/>
            <person name="Chapman S.B."/>
            <person name="Dewar J."/>
            <person name="Goldberg J."/>
            <person name="Griggs A."/>
            <person name="Gujja S."/>
            <person name="Hansen M."/>
            <person name="Howarth C."/>
            <person name="Imamovic A."/>
            <person name="Larimer J."/>
            <person name="McCowan C."/>
            <person name="Murphy C."/>
            <person name="Neiman D."/>
            <person name="Pearson M."/>
            <person name="Priest M."/>
            <person name="Roberts A."/>
            <person name="Saif S."/>
            <person name="Shea T."/>
            <person name="Sisk P."/>
            <person name="Sykes S."/>
            <person name="Wortman J."/>
            <person name="Nusbaum C."/>
            <person name="Birren B."/>
        </authorList>
    </citation>
    <scope>NUCLEOTIDE SEQUENCE [LARGE SCALE GENOMIC DNA]</scope>
    <source>
        <strain evidence="2">PRA339</strain>
    </source>
</reference>
<organism evidence="1 2">
    <name type="scientific">Anncaliia algerae PRA339</name>
    <dbReference type="NCBI Taxonomy" id="1288291"/>
    <lineage>
        <taxon>Eukaryota</taxon>
        <taxon>Fungi</taxon>
        <taxon>Fungi incertae sedis</taxon>
        <taxon>Microsporidia</taxon>
        <taxon>Tubulinosematoidea</taxon>
        <taxon>Tubulinosematidae</taxon>
        <taxon>Anncaliia</taxon>
    </lineage>
</organism>
<keyword evidence="2" id="KW-1185">Reference proteome</keyword>
<dbReference type="VEuPathDB" id="MicrosporidiaDB:H312_02726"/>
<dbReference type="OrthoDB" id="2189872at2759"/>
<reference evidence="1 2" key="2">
    <citation type="submission" date="2014-03" db="EMBL/GenBank/DDBJ databases">
        <title>The Genome Sequence of Anncaliia algerae insect isolate PRA339.</title>
        <authorList>
            <consortium name="The Broad Institute Genome Sequencing Platform"/>
            <consortium name="The Broad Institute Genome Sequencing Center for Infectious Disease"/>
            <person name="Cuomo C."/>
            <person name="Becnel J."/>
            <person name="Sanscrainte N."/>
            <person name="Walker B."/>
            <person name="Young S.K."/>
            <person name="Zeng Q."/>
            <person name="Gargeya S."/>
            <person name="Fitzgerald M."/>
            <person name="Haas B."/>
            <person name="Abouelleil A."/>
            <person name="Alvarado L."/>
            <person name="Arachchi H.M."/>
            <person name="Berlin A.M."/>
            <person name="Chapman S.B."/>
            <person name="Dewar J."/>
            <person name="Goldberg J."/>
            <person name="Griggs A."/>
            <person name="Gujja S."/>
            <person name="Hansen M."/>
            <person name="Howarth C."/>
            <person name="Imamovic A."/>
            <person name="Larimer J."/>
            <person name="McCowan C."/>
            <person name="Murphy C."/>
            <person name="Neiman D."/>
            <person name="Pearson M."/>
            <person name="Priest M."/>
            <person name="Roberts A."/>
            <person name="Saif S."/>
            <person name="Shea T."/>
            <person name="Sisk P."/>
            <person name="Sykes S."/>
            <person name="Wortman J."/>
            <person name="Nusbaum C."/>
            <person name="Birren B."/>
        </authorList>
    </citation>
    <scope>NUCLEOTIDE SEQUENCE [LARGE SCALE GENOMIC DNA]</scope>
    <source>
        <strain evidence="1 2">PRA339</strain>
    </source>
</reference>
<dbReference type="Proteomes" id="UP000030655">
    <property type="component" value="Unassembled WGS sequence"/>
</dbReference>
<gene>
    <name evidence="1" type="ORF">H312_02726</name>
</gene>
<protein>
    <submittedName>
        <fullName evidence="1">Uncharacterized protein</fullName>
    </submittedName>
</protein>
<evidence type="ECO:0000313" key="1">
    <source>
        <dbReference type="EMBL" id="KCZ79876.1"/>
    </source>
</evidence>
<dbReference type="HOGENOM" id="CLU_868700_0_0_1"/>
<name>A0A059EYR9_9MICR</name>